<dbReference type="RefSeq" id="WP_023349108.1">
    <property type="nucleotide sequence ID" value="NZ_CAKMBS010000011.1"/>
</dbReference>
<evidence type="ECO:0000313" key="5">
    <source>
        <dbReference type="Proteomes" id="UP001055586"/>
    </source>
</evidence>
<evidence type="ECO:0000313" key="4">
    <source>
        <dbReference type="Proteomes" id="UP000192085"/>
    </source>
</evidence>
<gene>
    <name evidence="2" type="ORF">LL229_03810</name>
    <name evidence="3" type="ORF">LL275_pC59</name>
</gene>
<keyword evidence="3" id="KW-0614">Plasmid</keyword>
<dbReference type="AlphaFoldDB" id="A0A1V0NCD0"/>
<keyword evidence="1" id="KW-0472">Membrane</keyword>
<evidence type="ECO:0000256" key="1">
    <source>
        <dbReference type="SAM" id="Phobius"/>
    </source>
</evidence>
<geneLocation type="plasmid" evidence="2 5">
    <name>p229A</name>
</geneLocation>
<proteinExistence type="predicted"/>
<protein>
    <submittedName>
        <fullName evidence="3">Uncharacterized protein</fullName>
    </submittedName>
</protein>
<feature type="transmembrane region" description="Helical" evidence="1">
    <location>
        <begin position="7"/>
        <end position="25"/>
    </location>
</feature>
<keyword evidence="1" id="KW-1133">Transmembrane helix</keyword>
<dbReference type="EMBL" id="CP090826">
    <property type="protein sequence ID" value="ARD94725.1"/>
    <property type="molecule type" value="Genomic_DNA"/>
</dbReference>
<dbReference type="Proteomes" id="UP000192085">
    <property type="component" value="Plasmid p275C"/>
</dbReference>
<sequence length="62" mass="7576">MKKFFKYSNYLYFVVAILSLIAYFTKKDMDNNFWLIMFFAWSCFGFTSMARKKDKDKNNENN</sequence>
<reference evidence="2" key="2">
    <citation type="submission" date="2023-09" db="EMBL/GenBank/DDBJ databases">
        <title>Complete Genomes and Methylome analysis of Lactococcus lactis subs lactis strains.</title>
        <authorList>
            <person name="Fomenkov A."/>
            <person name="McDonnell B."/>
            <person name="Sun L."/>
            <person name="Van Sinderen D."/>
            <person name="Roberts R.J."/>
        </authorList>
    </citation>
    <scope>NUCLEOTIDE SEQUENCE</scope>
    <source>
        <strain evidence="2">229</strain>
        <plasmid evidence="2">p229A</plasmid>
    </source>
</reference>
<dbReference type="EMBL" id="CP016701">
    <property type="protein sequence ID" value="ARD97575.1"/>
    <property type="molecule type" value="Genomic_DNA"/>
</dbReference>
<geneLocation type="plasmid" evidence="3">
    <name>p275C</name>
</geneLocation>
<dbReference type="Proteomes" id="UP001055586">
    <property type="component" value="Plasmid p229A"/>
</dbReference>
<name>A0A1V0NCD0_LACLL</name>
<evidence type="ECO:0000313" key="2">
    <source>
        <dbReference type="EMBL" id="ARD94725.1"/>
    </source>
</evidence>
<organism evidence="3 4">
    <name type="scientific">Lactococcus lactis subsp. lactis</name>
    <name type="common">Streptococcus lactis</name>
    <dbReference type="NCBI Taxonomy" id="1360"/>
    <lineage>
        <taxon>Bacteria</taxon>
        <taxon>Bacillati</taxon>
        <taxon>Bacillota</taxon>
        <taxon>Bacilli</taxon>
        <taxon>Lactobacillales</taxon>
        <taxon>Streptococcaceae</taxon>
        <taxon>Lactococcus</taxon>
    </lineage>
</organism>
<feature type="transmembrane region" description="Helical" evidence="1">
    <location>
        <begin position="31"/>
        <end position="50"/>
    </location>
</feature>
<reference evidence="3 4" key="1">
    <citation type="journal article" date="2017" name="BMC Genomics">
        <title>Comparative and functional genomics of the Lactococcus lactis taxon; insights into evolution and niche adaptation.</title>
        <authorList>
            <person name="Kelleher P."/>
            <person name="Bottacini F."/>
            <person name="Mahony J."/>
            <person name="Kilcawley K.N."/>
            <person name="van Sinderen D."/>
        </authorList>
    </citation>
    <scope>NUCLEOTIDE SEQUENCE [LARGE SCALE GENOMIC DNA]</scope>
    <source>
        <strain evidence="3 4">275</strain>
        <plasmid evidence="3">p275C</plasmid>
        <plasmid evidence="4">p275c</plasmid>
    </source>
</reference>
<keyword evidence="1" id="KW-0812">Transmembrane</keyword>
<accession>A0A1V0NCD0</accession>
<geneLocation type="plasmid" evidence="4">
    <name>p275c</name>
</geneLocation>
<evidence type="ECO:0000313" key="3">
    <source>
        <dbReference type="EMBL" id="ARD97575.1"/>
    </source>
</evidence>